<dbReference type="Proteomes" id="UP001611580">
    <property type="component" value="Unassembled WGS sequence"/>
</dbReference>
<reference evidence="1 2" key="1">
    <citation type="submission" date="2024-10" db="EMBL/GenBank/DDBJ databases">
        <title>The Natural Products Discovery Center: Release of the First 8490 Sequenced Strains for Exploring Actinobacteria Biosynthetic Diversity.</title>
        <authorList>
            <person name="Kalkreuter E."/>
            <person name="Kautsar S.A."/>
            <person name="Yang D."/>
            <person name="Bader C.D."/>
            <person name="Teijaro C.N."/>
            <person name="Fluegel L."/>
            <person name="Davis C.M."/>
            <person name="Simpson J.R."/>
            <person name="Lauterbach L."/>
            <person name="Steele A.D."/>
            <person name="Gui C."/>
            <person name="Meng S."/>
            <person name="Li G."/>
            <person name="Viehrig K."/>
            <person name="Ye F."/>
            <person name="Su P."/>
            <person name="Kiefer A.F."/>
            <person name="Nichols A."/>
            <person name="Cepeda A.J."/>
            <person name="Yan W."/>
            <person name="Fan B."/>
            <person name="Jiang Y."/>
            <person name="Adhikari A."/>
            <person name="Zheng C.-J."/>
            <person name="Schuster L."/>
            <person name="Cowan T.M."/>
            <person name="Smanski M.J."/>
            <person name="Chevrette M.G."/>
            <person name="De Carvalho L.P.S."/>
            <person name="Shen B."/>
        </authorList>
    </citation>
    <scope>NUCLEOTIDE SEQUENCE [LARGE SCALE GENOMIC DNA]</scope>
    <source>
        <strain evidence="1 2">NPDC019481</strain>
    </source>
</reference>
<accession>A0ABW7XJM5</accession>
<organism evidence="1 2">
    <name type="scientific">Promicromonospora kroppenstedtii</name>
    <dbReference type="NCBI Taxonomy" id="440482"/>
    <lineage>
        <taxon>Bacteria</taxon>
        <taxon>Bacillati</taxon>
        <taxon>Actinomycetota</taxon>
        <taxon>Actinomycetes</taxon>
        <taxon>Micrococcales</taxon>
        <taxon>Promicromonosporaceae</taxon>
        <taxon>Promicromonospora</taxon>
    </lineage>
</organism>
<dbReference type="Gene3D" id="2.160.20.80">
    <property type="entry name" value="E3 ubiquitin-protein ligase SopA"/>
    <property type="match status" value="1"/>
</dbReference>
<dbReference type="PANTHER" id="PTHR14136">
    <property type="entry name" value="BTB_POZ DOMAIN-CONTAINING PROTEIN KCTD9"/>
    <property type="match status" value="1"/>
</dbReference>
<name>A0ABW7XJM5_9MICO</name>
<dbReference type="Pfam" id="PF00805">
    <property type="entry name" value="Pentapeptide"/>
    <property type="match status" value="1"/>
</dbReference>
<proteinExistence type="predicted"/>
<dbReference type="InterPro" id="IPR051082">
    <property type="entry name" value="Pentapeptide-BTB/POZ_domain"/>
</dbReference>
<dbReference type="SUPFAM" id="SSF141571">
    <property type="entry name" value="Pentapeptide repeat-like"/>
    <property type="match status" value="1"/>
</dbReference>
<protein>
    <submittedName>
        <fullName evidence="1">Pentapeptide repeat-containing protein</fullName>
    </submittedName>
</protein>
<sequence>MIRLPATELTVRAEDWYSRDLTGEDHMATLFADVDMTEATGTGATFDSCVFCGVRLNSAHLTEIAFTSCVFDACVFFDTTLERCKLVGSQFNDCRFDLLKVEGGNWSFTDLHRAALAGARFDGVRLREADLSGIKASGAVLLGCDLSGADLAEADLSDADLRGSDLSALDPLGANLTGAVVGEAQAILLAERLGLVVRPD</sequence>
<keyword evidence="2" id="KW-1185">Reference proteome</keyword>
<dbReference type="PANTHER" id="PTHR14136:SF17">
    <property type="entry name" value="BTB_POZ DOMAIN-CONTAINING PROTEIN KCTD9"/>
    <property type="match status" value="1"/>
</dbReference>
<comment type="caution">
    <text evidence="1">The sequence shown here is derived from an EMBL/GenBank/DDBJ whole genome shotgun (WGS) entry which is preliminary data.</text>
</comment>
<dbReference type="RefSeq" id="WP_397404698.1">
    <property type="nucleotide sequence ID" value="NZ_JBIRYI010000007.1"/>
</dbReference>
<evidence type="ECO:0000313" key="1">
    <source>
        <dbReference type="EMBL" id="MFI2487736.1"/>
    </source>
</evidence>
<dbReference type="EMBL" id="JBIRYI010000007">
    <property type="protein sequence ID" value="MFI2487736.1"/>
    <property type="molecule type" value="Genomic_DNA"/>
</dbReference>
<gene>
    <name evidence="1" type="ORF">ACH47X_12535</name>
</gene>
<dbReference type="InterPro" id="IPR001646">
    <property type="entry name" value="5peptide_repeat"/>
</dbReference>
<evidence type="ECO:0000313" key="2">
    <source>
        <dbReference type="Proteomes" id="UP001611580"/>
    </source>
</evidence>